<protein>
    <submittedName>
        <fullName evidence="1">Uncharacterized protein</fullName>
    </submittedName>
</protein>
<organism evidence="1 2">
    <name type="scientific">Pyropia yezoensis</name>
    <name type="common">Susabi-nori</name>
    <name type="synonym">Porphyra yezoensis</name>
    <dbReference type="NCBI Taxonomy" id="2788"/>
    <lineage>
        <taxon>Eukaryota</taxon>
        <taxon>Rhodophyta</taxon>
        <taxon>Bangiophyceae</taxon>
        <taxon>Bangiales</taxon>
        <taxon>Bangiaceae</taxon>
        <taxon>Pyropia</taxon>
    </lineage>
</organism>
<dbReference type="EMBL" id="CM020618">
    <property type="protein sequence ID" value="KAK1859443.1"/>
    <property type="molecule type" value="Genomic_DNA"/>
</dbReference>
<comment type="caution">
    <text evidence="1">The sequence shown here is derived from an EMBL/GenBank/DDBJ whole genome shotgun (WGS) entry which is preliminary data.</text>
</comment>
<sequence length="1167" mass="126770">MVGLKPRGGFNRGFWSDRRNQSSLKPENALNRAAQLIEVGQKGVANQALYDIVTDNQGRRRMWSKTMEGIVLKLMELSVELRKPMMIKEALHKYRAMSMQSNVGSLEDVVRALVVMAEKRTEEARAAVLGDSDKLVLGAEDLEESAMETPETLLMEAAGAEQTADRIDRQQVVPWMRFLWDIYRTVLDIVKSHVKLESVYHEMAVRAFSFCVRYTRFMEFRRLCDMMRQHLNTLIKYPRTQANDVQISVPETVARHVETRFTQLQSAVELQHWQEAMRTVEDIHLLLGMTKARPRASLMSTYYGQLVKVFWVSGNVLYHAHALNKQYTLSVKQNRNLSAAAAQEMASRLMLAALCVPPYDPQAAHLAESYGFSDTAGMAAAENVARRNRLAALLGLNTPPEREPLIAELLTKGVHKAVHPELLDVYAALEVDVSPLRLAERLQPALDFLESHSELSLYAAPLRRVGIFRLLQQLCRVYDVMHIDELRRVASFAPFAEVEHAVLDALKTRALALRFDHRNSCIRFQSTLFSSEGMRAQLGTLATRLATAMTMLQQPGEKTEAGVSLIAKRAAEAEARRIFAVEEAKNNMDKEREVILSRKGTIEERKERLGRLVAEAQRTAAVAAAAAAARHAAEEARKQEEETRRRELERLHRESEAREQQALRQLKIRLEAEAAQAAGKEVASVREAAPGVDVDNTDEPLDREKILTQQHDEQVKARKDLEKKVLRIGRHMDYFDRASREAQHQLILEEHERAAADSASAVAAARELAIENARAQHARDLTAKARLMNILPAVEAFLAPVLERADAEFNEWKHGEAARAAAQAAREAEAAAVAAAEAEAERQRQEQEAAREREAIEAARLAAEEAERLAAEREAENARVSDRIRLKEAEMERRRNDDRARSLGIKPPPAVGATNAVAASMSERPGAGASASGKYVPVHMRAGAAPAAMPPAAPPSSSDRYAPAGGDTGSRYSSAGGPPRAGMSGVPPRAGMPGVPTRAGMPAVPPRAGMSGGFGSGGSQEDRFRPSMGASGSDRYRPAGADGRGDRYAPPGGAGGSSAPYRPSGGSRYPPSGGAPGGAPSGAFGARSSAFGERRTEMGGGGFRDGGAGPPPASGGLSAMRRPGMGAGPPGGPGGAGPDGGAPPAGERPRFKFTTTARHQSGGGGGN</sequence>
<dbReference type="Proteomes" id="UP000798662">
    <property type="component" value="Chromosome 1"/>
</dbReference>
<accession>A0ACC3BPA5</accession>
<name>A0ACC3BPA5_PYRYE</name>
<reference evidence="1" key="1">
    <citation type="submission" date="2019-11" db="EMBL/GenBank/DDBJ databases">
        <title>Nori genome reveals adaptations in red seaweeds to the harsh intertidal environment.</title>
        <authorList>
            <person name="Wang D."/>
            <person name="Mao Y."/>
        </authorList>
    </citation>
    <scope>NUCLEOTIDE SEQUENCE</scope>
    <source>
        <tissue evidence="1">Gametophyte</tissue>
    </source>
</reference>
<gene>
    <name evidence="1" type="ORF">I4F81_002039</name>
</gene>
<keyword evidence="2" id="KW-1185">Reference proteome</keyword>
<evidence type="ECO:0000313" key="2">
    <source>
        <dbReference type="Proteomes" id="UP000798662"/>
    </source>
</evidence>
<evidence type="ECO:0000313" key="1">
    <source>
        <dbReference type="EMBL" id="KAK1859443.1"/>
    </source>
</evidence>
<proteinExistence type="predicted"/>